<gene>
    <name evidence="3" type="ORF">M5X12_30950</name>
</gene>
<feature type="compositionally biased region" description="Polar residues" evidence="1">
    <location>
        <begin position="540"/>
        <end position="563"/>
    </location>
</feature>
<dbReference type="NCBIfam" id="NF046089">
    <property type="entry name" value="CD3337_EF1877"/>
    <property type="match status" value="1"/>
</dbReference>
<keyword evidence="2" id="KW-0812">Transmembrane</keyword>
<feature type="transmembrane region" description="Helical" evidence="2">
    <location>
        <begin position="294"/>
        <end position="313"/>
    </location>
</feature>
<dbReference type="EMBL" id="JAMDNP010000134">
    <property type="protein sequence ID" value="MCY9764917.1"/>
    <property type="molecule type" value="Genomic_DNA"/>
</dbReference>
<evidence type="ECO:0000256" key="2">
    <source>
        <dbReference type="SAM" id="Phobius"/>
    </source>
</evidence>
<dbReference type="RefSeq" id="WP_268598308.1">
    <property type="nucleotide sequence ID" value="NZ_JAMDNL010000064.1"/>
</dbReference>
<feature type="transmembrane region" description="Helical" evidence="2">
    <location>
        <begin position="390"/>
        <end position="406"/>
    </location>
</feature>
<keyword evidence="2" id="KW-0472">Membrane</keyword>
<reference evidence="3 4" key="1">
    <citation type="submission" date="2022-05" db="EMBL/GenBank/DDBJ databases">
        <title>Genome Sequencing of Bee-Associated Microbes.</title>
        <authorList>
            <person name="Dunlap C."/>
        </authorList>
    </citation>
    <scope>NUCLEOTIDE SEQUENCE [LARGE SCALE GENOMIC DNA]</scope>
    <source>
        <strain evidence="3 4">NRRL B-04010</strain>
    </source>
</reference>
<sequence>MKRVAVLFFILITFVGYPVQASPLQDGLIPQDPRTHMGNVELEFNRYPNSRYNVDLWIDATWNPLNVVGHVSDELLSMQLSIINTLWSFDRMVFNFSIKIVGEAYSLDIVDMLVQYIGEGIQTIAGFTSGGFQDYGLWPALILLIITVTAAWASYVFILKREQSKAMSGLVSMLIIFVLSLGYFSNASLVLSTVNGASKELQNRVLSLSGTLVNPGKSYSAEEGLASIQNQMFDLMIKKPYLLMQYGTTSVDPARVDSILALDYNSEGRNQIIKEEVTVKNNQMMGSEGLADRLSFVLLQLVAGGILAVQMILLSGSVLFFQIMFIAFVMFSPVPLLISLVPAWRDTATSWAMKTLHNLLMKVGIALLMTIIFTVAGLLYNVLQKNNSGFLFIIFGQIVAYVGIWIKRKELFSFVARISGSNANSGSNDMLNYMKWKNASKLVKGAFKGSKNFVQSNPKGGSTSHPPVQRESNAVSRGMSEAAASREQQPESNIPDNAGVTRKLTLVPGSFNRNTDDSTRAVEQSTAAPTGALEERDGSNGENGQVRQNTEAHAGAQENSIQTVKARRKTSDKAANPVLRVSRNADGKMNISNTAVRREERSPEAGKKLAIVPGSIHRNADDSTRAVEQSTAAPTGAREERDGSNEENGGVRQNTETHAGAQEQENSIQTVKARRKTSDKAANPVLRVSRNADGKMNISNPAVRREERNPEDVNKREDLLQKSPRYFHEAKKYTEVPLPEPPPPEERNYYEPDDMSWDNRSVESLRAEAIQKASGHHQNHSVAKEHVTSSKTNSVGKRREQPVTKKESTVENHLKRKDIDTGAKTEL</sequence>
<feature type="compositionally biased region" description="Basic and acidic residues" evidence="1">
    <location>
        <begin position="703"/>
        <end position="734"/>
    </location>
</feature>
<feature type="compositionally biased region" description="Basic and acidic residues" evidence="1">
    <location>
        <begin position="596"/>
        <end position="607"/>
    </location>
</feature>
<comment type="caution">
    <text evidence="3">The sequence shown here is derived from an EMBL/GenBank/DDBJ whole genome shotgun (WGS) entry which is preliminary data.</text>
</comment>
<evidence type="ECO:0000256" key="1">
    <source>
        <dbReference type="SAM" id="MobiDB-lite"/>
    </source>
</evidence>
<dbReference type="InterPro" id="IPR058112">
    <property type="entry name" value="CD3337_EF1877-like"/>
</dbReference>
<protein>
    <recommendedName>
        <fullName evidence="5">Conjugative transposon membrane protein</fullName>
    </recommendedName>
</protein>
<feature type="region of interest" description="Disordered" evidence="1">
    <location>
        <begin position="769"/>
        <end position="827"/>
    </location>
</feature>
<feature type="compositionally biased region" description="Polar residues" evidence="1">
    <location>
        <begin position="486"/>
        <end position="495"/>
    </location>
</feature>
<organism evidence="3 4">
    <name type="scientific">Paenibacillus alvei</name>
    <name type="common">Bacillus alvei</name>
    <dbReference type="NCBI Taxonomy" id="44250"/>
    <lineage>
        <taxon>Bacteria</taxon>
        <taxon>Bacillati</taxon>
        <taxon>Bacillota</taxon>
        <taxon>Bacilli</taxon>
        <taxon>Bacillales</taxon>
        <taxon>Paenibacillaceae</taxon>
        <taxon>Paenibacillus</taxon>
    </lineage>
</organism>
<name>A0ABT4H7F8_PAEAL</name>
<proteinExistence type="predicted"/>
<feature type="region of interest" description="Disordered" evidence="1">
    <location>
        <begin position="453"/>
        <end position="756"/>
    </location>
</feature>
<keyword evidence="4" id="KW-1185">Reference proteome</keyword>
<evidence type="ECO:0000313" key="3">
    <source>
        <dbReference type="EMBL" id="MCY9764917.1"/>
    </source>
</evidence>
<accession>A0ABT4H7F8</accession>
<evidence type="ECO:0008006" key="5">
    <source>
        <dbReference type="Google" id="ProtNLM"/>
    </source>
</evidence>
<feature type="compositionally biased region" description="Polar residues" evidence="1">
    <location>
        <begin position="651"/>
        <end position="670"/>
    </location>
</feature>
<evidence type="ECO:0000313" key="4">
    <source>
        <dbReference type="Proteomes" id="UP001527181"/>
    </source>
</evidence>
<feature type="transmembrane region" description="Helical" evidence="2">
    <location>
        <begin position="137"/>
        <end position="158"/>
    </location>
</feature>
<feature type="transmembrane region" description="Helical" evidence="2">
    <location>
        <begin position="170"/>
        <end position="191"/>
    </location>
</feature>
<feature type="compositionally biased region" description="Basic and acidic residues" evidence="1">
    <location>
        <begin position="797"/>
        <end position="827"/>
    </location>
</feature>
<dbReference type="Proteomes" id="UP001527181">
    <property type="component" value="Unassembled WGS sequence"/>
</dbReference>
<feature type="transmembrane region" description="Helical" evidence="2">
    <location>
        <begin position="320"/>
        <end position="344"/>
    </location>
</feature>
<keyword evidence="2" id="KW-1133">Transmembrane helix</keyword>
<feature type="compositionally biased region" description="Polar residues" evidence="1">
    <location>
        <begin position="453"/>
        <end position="475"/>
    </location>
</feature>
<feature type="transmembrane region" description="Helical" evidence="2">
    <location>
        <begin position="364"/>
        <end position="383"/>
    </location>
</feature>